<organism evidence="2 3">
    <name type="scientific">Cellulomonas soli</name>
    <dbReference type="NCBI Taxonomy" id="931535"/>
    <lineage>
        <taxon>Bacteria</taxon>
        <taxon>Bacillati</taxon>
        <taxon>Actinomycetota</taxon>
        <taxon>Actinomycetes</taxon>
        <taxon>Micrococcales</taxon>
        <taxon>Cellulomonadaceae</taxon>
        <taxon>Cellulomonas</taxon>
    </lineage>
</organism>
<feature type="transmembrane region" description="Helical" evidence="1">
    <location>
        <begin position="151"/>
        <end position="169"/>
    </location>
</feature>
<evidence type="ECO:0000256" key="1">
    <source>
        <dbReference type="SAM" id="Phobius"/>
    </source>
</evidence>
<feature type="transmembrane region" description="Helical" evidence="1">
    <location>
        <begin position="178"/>
        <end position="196"/>
    </location>
</feature>
<accession>A0A512PAS7</accession>
<evidence type="ECO:0000313" key="3">
    <source>
        <dbReference type="Proteomes" id="UP000321798"/>
    </source>
</evidence>
<name>A0A512PAS7_9CELL</name>
<gene>
    <name evidence="2" type="ORF">CSO01_10290</name>
</gene>
<keyword evidence="1" id="KW-0472">Membrane</keyword>
<keyword evidence="1" id="KW-1133">Transmembrane helix</keyword>
<keyword evidence="1" id="KW-0812">Transmembrane</keyword>
<reference evidence="2 3" key="1">
    <citation type="submission" date="2019-07" db="EMBL/GenBank/DDBJ databases">
        <title>Whole genome shotgun sequence of Cellulomonas soli NBRC 109434.</title>
        <authorList>
            <person name="Hosoyama A."/>
            <person name="Uohara A."/>
            <person name="Ohji S."/>
            <person name="Ichikawa N."/>
        </authorList>
    </citation>
    <scope>NUCLEOTIDE SEQUENCE [LARGE SCALE GENOMIC DNA]</scope>
    <source>
        <strain evidence="2 3">NBRC 109434</strain>
    </source>
</reference>
<dbReference type="OrthoDB" id="3784740at2"/>
<dbReference type="AlphaFoldDB" id="A0A512PAS7"/>
<keyword evidence="3" id="KW-1185">Reference proteome</keyword>
<protein>
    <submittedName>
        <fullName evidence="2">Uncharacterized protein</fullName>
    </submittedName>
</protein>
<sequence>MSTPVVDPLPEGAWSGSVATTASVATVAPSGLPGLLVRGVVALALLIGWVQVYASPVERDLSDLYGALEAGQVTSVTIERPREVWSDGQGTFAVRWSGAGRPGSSTYRYEVSSDPAVTAVDQGEVIASLAAQSPQQVDVTWHAGPLPTGHVPLLGPLGVLGGLLVLVLGPQPRLATRWAWFWLATITPVWLAFVVLEPVPLWRRVPAPSRPGRLTGGWAFVLVLVLNPLLTAFVPGYADLW</sequence>
<comment type="caution">
    <text evidence="2">The sequence shown here is derived from an EMBL/GenBank/DDBJ whole genome shotgun (WGS) entry which is preliminary data.</text>
</comment>
<evidence type="ECO:0000313" key="2">
    <source>
        <dbReference type="EMBL" id="GEP68314.1"/>
    </source>
</evidence>
<dbReference type="Proteomes" id="UP000321798">
    <property type="component" value="Unassembled WGS sequence"/>
</dbReference>
<dbReference type="RefSeq" id="WP_146952090.1">
    <property type="nucleotide sequence ID" value="NZ_BAABBJ010000009.1"/>
</dbReference>
<feature type="transmembrane region" description="Helical" evidence="1">
    <location>
        <begin position="216"/>
        <end position="238"/>
    </location>
</feature>
<dbReference type="EMBL" id="BKAL01000003">
    <property type="protein sequence ID" value="GEP68314.1"/>
    <property type="molecule type" value="Genomic_DNA"/>
</dbReference>
<feature type="transmembrane region" description="Helical" evidence="1">
    <location>
        <begin position="35"/>
        <end position="54"/>
    </location>
</feature>
<proteinExistence type="predicted"/>